<evidence type="ECO:0000259" key="12">
    <source>
        <dbReference type="Pfam" id="PF02782"/>
    </source>
</evidence>
<keyword evidence="14" id="KW-1185">Reference proteome</keyword>
<feature type="domain" description="Carbohydrate kinase FGGY N-terminal" evidence="11">
    <location>
        <begin position="1"/>
        <end position="242"/>
    </location>
</feature>
<comment type="similarity">
    <text evidence="1 8 9">Belongs to the FGGY kinase family.</text>
</comment>
<evidence type="ECO:0000256" key="5">
    <source>
        <dbReference type="ARBA" id="ARBA00022777"/>
    </source>
</evidence>
<evidence type="ECO:0000259" key="11">
    <source>
        <dbReference type="Pfam" id="PF00370"/>
    </source>
</evidence>
<dbReference type="EC" id="2.7.1.17" evidence="8 10"/>
<dbReference type="PANTHER" id="PTHR43095">
    <property type="entry name" value="SUGAR KINASE"/>
    <property type="match status" value="1"/>
</dbReference>
<dbReference type="Gene3D" id="3.30.420.40">
    <property type="match status" value="2"/>
</dbReference>
<dbReference type="EMBL" id="QKVK01000015">
    <property type="protein sequence ID" value="PZF75156.1"/>
    <property type="molecule type" value="Genomic_DNA"/>
</dbReference>
<dbReference type="GO" id="GO:0004856">
    <property type="term" value="F:D-xylulokinase activity"/>
    <property type="evidence" value="ECO:0007669"/>
    <property type="project" value="UniProtKB-UniRule"/>
</dbReference>
<dbReference type="RefSeq" id="WP_111200266.1">
    <property type="nucleotide sequence ID" value="NZ_QKVK01000015.1"/>
</dbReference>
<feature type="binding site" evidence="8">
    <location>
        <begin position="79"/>
        <end position="80"/>
    </location>
    <ligand>
        <name>substrate</name>
    </ligand>
</feature>
<evidence type="ECO:0000313" key="14">
    <source>
        <dbReference type="Proteomes" id="UP000248795"/>
    </source>
</evidence>
<dbReference type="GO" id="GO:0042732">
    <property type="term" value="P:D-xylose metabolic process"/>
    <property type="evidence" value="ECO:0007669"/>
    <property type="project" value="UniProtKB-KW"/>
</dbReference>
<dbReference type="HAMAP" id="MF_02220">
    <property type="entry name" value="XylB"/>
    <property type="match status" value="1"/>
</dbReference>
<dbReference type="Proteomes" id="UP000248795">
    <property type="component" value="Unassembled WGS sequence"/>
</dbReference>
<dbReference type="InterPro" id="IPR018484">
    <property type="entry name" value="FGGY_N"/>
</dbReference>
<keyword evidence="6 8" id="KW-0067">ATP-binding</keyword>
<keyword evidence="3 8" id="KW-0808">Transferase</keyword>
<keyword evidence="2 8" id="KW-0859">Xylose metabolism</keyword>
<keyword evidence="4 8" id="KW-0547">Nucleotide-binding</keyword>
<proteinExistence type="inferred from homology"/>
<gene>
    <name evidence="8 10 13" type="primary">xylB</name>
    <name evidence="13" type="ORF">DK847_19740</name>
</gene>
<evidence type="ECO:0000256" key="6">
    <source>
        <dbReference type="ARBA" id="ARBA00022840"/>
    </source>
</evidence>
<keyword evidence="7 8" id="KW-0119">Carbohydrate metabolism</keyword>
<dbReference type="PROSITE" id="PS00445">
    <property type="entry name" value="FGGY_KINASES_2"/>
    <property type="match status" value="1"/>
</dbReference>
<evidence type="ECO:0000256" key="1">
    <source>
        <dbReference type="ARBA" id="ARBA00009156"/>
    </source>
</evidence>
<evidence type="ECO:0000256" key="8">
    <source>
        <dbReference type="HAMAP-Rule" id="MF_02220"/>
    </source>
</evidence>
<feature type="site" description="Important for activity" evidence="8">
    <location>
        <position position="6"/>
    </location>
</feature>
<accession>A0A2W2BP18</accession>
<feature type="domain" description="Carbohydrate kinase FGGY C-terminal" evidence="12">
    <location>
        <begin position="253"/>
        <end position="438"/>
    </location>
</feature>
<dbReference type="GO" id="GO:0005524">
    <property type="term" value="F:ATP binding"/>
    <property type="evidence" value="ECO:0007669"/>
    <property type="project" value="UniProtKB-UniRule"/>
</dbReference>
<dbReference type="Pfam" id="PF00370">
    <property type="entry name" value="FGGY_N"/>
    <property type="match status" value="1"/>
</dbReference>
<evidence type="ECO:0000256" key="2">
    <source>
        <dbReference type="ARBA" id="ARBA00022629"/>
    </source>
</evidence>
<feature type="active site" description="Proton acceptor" evidence="8">
    <location>
        <position position="236"/>
    </location>
</feature>
<evidence type="ECO:0000256" key="7">
    <source>
        <dbReference type="ARBA" id="ARBA00023277"/>
    </source>
</evidence>
<evidence type="ECO:0000256" key="3">
    <source>
        <dbReference type="ARBA" id="ARBA00022679"/>
    </source>
</evidence>
<evidence type="ECO:0000313" key="13">
    <source>
        <dbReference type="EMBL" id="PZF75156.1"/>
    </source>
</evidence>
<dbReference type="NCBIfam" id="TIGR01312">
    <property type="entry name" value="XylB"/>
    <property type="match status" value="1"/>
</dbReference>
<reference evidence="14" key="1">
    <citation type="submission" date="2018-06" db="EMBL/GenBank/DDBJ databases">
        <title>Aestuariibacter litoralis strain KCTC 52945T.</title>
        <authorList>
            <person name="Li X."/>
            <person name="Salam N."/>
            <person name="Li J.-L."/>
            <person name="Chen Y.-M."/>
            <person name="Yang Z.-W."/>
            <person name="Zhang L.-Y."/>
            <person name="Han M.-X."/>
            <person name="Xiao M."/>
            <person name="Li W.-J."/>
        </authorList>
    </citation>
    <scope>NUCLEOTIDE SEQUENCE [LARGE SCALE GENOMIC DNA]</scope>
    <source>
        <strain evidence="14">KCTC 52945</strain>
    </source>
</reference>
<dbReference type="SUPFAM" id="SSF53067">
    <property type="entry name" value="Actin-like ATPase domain"/>
    <property type="match status" value="2"/>
</dbReference>
<dbReference type="InterPro" id="IPR018483">
    <property type="entry name" value="Carb_kinase_FGGY_CS"/>
</dbReference>
<dbReference type="CDD" id="cd07808">
    <property type="entry name" value="ASKHA_NBD_FGGY_EcXK-like"/>
    <property type="match status" value="1"/>
</dbReference>
<dbReference type="PANTHER" id="PTHR43095:SF6">
    <property type="entry name" value="XYLULOSE KINASE"/>
    <property type="match status" value="1"/>
</dbReference>
<dbReference type="AlphaFoldDB" id="A0A2W2BP18"/>
<dbReference type="InterPro" id="IPR018485">
    <property type="entry name" value="FGGY_C"/>
</dbReference>
<evidence type="ECO:0000256" key="4">
    <source>
        <dbReference type="ARBA" id="ARBA00022741"/>
    </source>
</evidence>
<dbReference type="InterPro" id="IPR000577">
    <property type="entry name" value="Carb_kinase_FGGY"/>
</dbReference>
<organism evidence="13 14">
    <name type="scientific">Aestuariivirga litoralis</name>
    <dbReference type="NCBI Taxonomy" id="2650924"/>
    <lineage>
        <taxon>Bacteria</taxon>
        <taxon>Pseudomonadati</taxon>
        <taxon>Pseudomonadota</taxon>
        <taxon>Alphaproteobacteria</taxon>
        <taxon>Hyphomicrobiales</taxon>
        <taxon>Aestuariivirgaceae</taxon>
        <taxon>Aestuariivirga</taxon>
    </lineage>
</organism>
<protein>
    <recommendedName>
        <fullName evidence="8 10">Xylulose kinase</fullName>
        <shortName evidence="8 10">Xylulokinase</shortName>
        <ecNumber evidence="8 10">2.7.1.17</ecNumber>
    </recommendedName>
</protein>
<dbReference type="InterPro" id="IPR050406">
    <property type="entry name" value="FGGY_Carb_Kinase"/>
</dbReference>
<dbReference type="InterPro" id="IPR043129">
    <property type="entry name" value="ATPase_NBD"/>
</dbReference>
<comment type="caution">
    <text evidence="13">The sequence shown here is derived from an EMBL/GenBank/DDBJ whole genome shotgun (WGS) entry which is preliminary data.</text>
</comment>
<evidence type="ECO:0000256" key="10">
    <source>
        <dbReference type="RuleBase" id="RU364073"/>
    </source>
</evidence>
<dbReference type="InterPro" id="IPR006000">
    <property type="entry name" value="Xylulokinase"/>
</dbReference>
<dbReference type="PIRSF" id="PIRSF000538">
    <property type="entry name" value="GlpK"/>
    <property type="match status" value="1"/>
</dbReference>
<sequence length="485" mass="50362">MYLGIDIGTSSVKAVVVDGEQAILATATAPLAVSRPKELWSEQSPEDWWAAVEQAVGELRPKAGKAWGEIKAIGLSGQMHGAVLLDEAGRPVRPAILHNDGRSHAEAAELNAKLPEIGTIAGVPAMPGFAAPKLLWIARYEPDAIGRAQHLLLPKDYVRFRMTHGFATDMCDASGALLLDGATRAWSPEIAAAVGIPLAMLPTPLEGSAVSGLLQGDVAKAWGLPPGIIVATGAGDAAAGAVASGAVNEGDAFISLGTATQYFVARESYRPAPEHLIHTFCHALPGRWFQMAALLNGAGALAWAAGLMGREDIGQLLADTETAFTGPSPVLFLPYLSGERTPHNKPQAKGVLFGLTPATTPEQVTQAVLEGVSLSLADAQGYLEATGPLPDRIAVNGGGSKSRFWMKILASALNRTVLLQEGSEAGPAFGAARLARLAATGEDPAAVCAKPAIAAEVAPDPALVPAYAGKLVRFRALYKAVEPLF</sequence>
<dbReference type="Pfam" id="PF02782">
    <property type="entry name" value="FGGY_C"/>
    <property type="match status" value="1"/>
</dbReference>
<keyword evidence="5 8" id="KW-0418">Kinase</keyword>
<evidence type="ECO:0000256" key="9">
    <source>
        <dbReference type="RuleBase" id="RU003733"/>
    </source>
</evidence>
<dbReference type="GO" id="GO:0005998">
    <property type="term" value="P:xylulose catabolic process"/>
    <property type="evidence" value="ECO:0007669"/>
    <property type="project" value="UniProtKB-UniRule"/>
</dbReference>
<comment type="function">
    <text evidence="8">Catalyzes the phosphorylation of D-xylulose to D-xylulose 5-phosphate.</text>
</comment>
<name>A0A2W2BP18_9HYPH</name>
<comment type="catalytic activity">
    <reaction evidence="8 10">
        <text>D-xylulose + ATP = D-xylulose 5-phosphate + ADP + H(+)</text>
        <dbReference type="Rhea" id="RHEA:10964"/>
        <dbReference type="ChEBI" id="CHEBI:15378"/>
        <dbReference type="ChEBI" id="CHEBI:17140"/>
        <dbReference type="ChEBI" id="CHEBI:30616"/>
        <dbReference type="ChEBI" id="CHEBI:57737"/>
        <dbReference type="ChEBI" id="CHEBI:456216"/>
        <dbReference type="EC" id="2.7.1.17"/>
    </reaction>
</comment>